<name>B8J6T4_ANAD2</name>
<keyword evidence="3" id="KW-1185">Reference proteome</keyword>
<gene>
    <name evidence="2" type="ordered locus">A2cp1_3730</name>
</gene>
<protein>
    <recommendedName>
        <fullName evidence="4">DUF4340 domain-containing protein</fullName>
    </recommendedName>
</protein>
<proteinExistence type="predicted"/>
<reference evidence="2" key="1">
    <citation type="submission" date="2009-01" db="EMBL/GenBank/DDBJ databases">
        <title>Complete sequence of Anaeromyxobacter dehalogenans 2CP-1.</title>
        <authorList>
            <consortium name="US DOE Joint Genome Institute"/>
            <person name="Lucas S."/>
            <person name="Copeland A."/>
            <person name="Lapidus A."/>
            <person name="Glavina del Rio T."/>
            <person name="Dalin E."/>
            <person name="Tice H."/>
            <person name="Bruce D."/>
            <person name="Goodwin L."/>
            <person name="Pitluck S."/>
            <person name="Saunders E."/>
            <person name="Brettin T."/>
            <person name="Detter J.C."/>
            <person name="Han C."/>
            <person name="Larimer F."/>
            <person name="Land M."/>
            <person name="Hauser L."/>
            <person name="Kyrpides N."/>
            <person name="Ovchinnikova G."/>
            <person name="Beliaev A.S."/>
            <person name="Richardson P."/>
        </authorList>
    </citation>
    <scope>NUCLEOTIDE SEQUENCE</scope>
    <source>
        <strain evidence="2">2CP-1</strain>
    </source>
</reference>
<feature type="transmembrane region" description="Helical" evidence="1">
    <location>
        <begin position="37"/>
        <end position="57"/>
    </location>
</feature>
<dbReference type="EMBL" id="CP001359">
    <property type="protein sequence ID" value="ACL67056.1"/>
    <property type="molecule type" value="Genomic_DNA"/>
</dbReference>
<keyword evidence="1" id="KW-0812">Transmembrane</keyword>
<evidence type="ECO:0000313" key="3">
    <source>
        <dbReference type="Proteomes" id="UP000007089"/>
    </source>
</evidence>
<accession>B8J6T4</accession>
<keyword evidence="1" id="KW-0472">Membrane</keyword>
<keyword evidence="1" id="KW-1133">Transmembrane helix</keyword>
<evidence type="ECO:0008006" key="4">
    <source>
        <dbReference type="Google" id="ProtNLM"/>
    </source>
</evidence>
<dbReference type="HOGENOM" id="CLU_1187954_0_0_7"/>
<dbReference type="AlphaFoldDB" id="B8J6T4"/>
<organism evidence="2 3">
    <name type="scientific">Anaeromyxobacter dehalogenans (strain ATCC BAA-258 / DSM 21875 / 2CP-1)</name>
    <dbReference type="NCBI Taxonomy" id="455488"/>
    <lineage>
        <taxon>Bacteria</taxon>
        <taxon>Pseudomonadati</taxon>
        <taxon>Myxococcota</taxon>
        <taxon>Myxococcia</taxon>
        <taxon>Myxococcales</taxon>
        <taxon>Cystobacterineae</taxon>
        <taxon>Anaeromyxobacteraceae</taxon>
        <taxon>Anaeromyxobacter</taxon>
    </lineage>
</organism>
<dbReference type="Proteomes" id="UP000007089">
    <property type="component" value="Chromosome"/>
</dbReference>
<dbReference type="KEGG" id="acp:A2cp1_3730"/>
<sequence length="233" mass="23063">MPRPGVAGKWAPRAARPVAPLATARALWHVAQVSRRALLLLALALAVLAGAIALIATTGVRLRGRERAAGGTRGGAVVDLAPGQVIAIEVAAGGRAVRVVRRGGGWARAGDGAAVDPSAAGELLEAMGALRRRATLGPSGERGGVFDPYGLQAPRARVALGLEGGGTARLELGGGTGADGAAFVRAPDGQVVAVADDAAARVEAAIGRLLVLGGAPPPAQAPAPAAEPRPFRG</sequence>
<evidence type="ECO:0000313" key="2">
    <source>
        <dbReference type="EMBL" id="ACL67056.1"/>
    </source>
</evidence>
<evidence type="ECO:0000256" key="1">
    <source>
        <dbReference type="SAM" id="Phobius"/>
    </source>
</evidence>